<protein>
    <submittedName>
        <fullName evidence="13">Zinc finger BED domain-containing protein 1-like isoform X1</fullName>
    </submittedName>
</protein>
<dbReference type="InterPro" id="IPR036236">
    <property type="entry name" value="Znf_C2H2_sf"/>
</dbReference>
<dbReference type="SUPFAM" id="SSF57667">
    <property type="entry name" value="beta-beta-alpha zinc fingers"/>
    <property type="match status" value="1"/>
</dbReference>
<organism evidence="12 13">
    <name type="scientific">Sitophilus oryzae</name>
    <name type="common">Rice weevil</name>
    <name type="synonym">Curculio oryzae</name>
    <dbReference type="NCBI Taxonomy" id="7048"/>
    <lineage>
        <taxon>Eukaryota</taxon>
        <taxon>Metazoa</taxon>
        <taxon>Ecdysozoa</taxon>
        <taxon>Arthropoda</taxon>
        <taxon>Hexapoda</taxon>
        <taxon>Insecta</taxon>
        <taxon>Pterygota</taxon>
        <taxon>Neoptera</taxon>
        <taxon>Endopterygota</taxon>
        <taxon>Coleoptera</taxon>
        <taxon>Polyphaga</taxon>
        <taxon>Cucujiformia</taxon>
        <taxon>Curculionidae</taxon>
        <taxon>Dryophthorinae</taxon>
        <taxon>Sitophilus</taxon>
    </lineage>
</organism>
<dbReference type="InterPro" id="IPR003656">
    <property type="entry name" value="Znf_BED"/>
</dbReference>
<dbReference type="GO" id="GO:0046983">
    <property type="term" value="F:protein dimerization activity"/>
    <property type="evidence" value="ECO:0007669"/>
    <property type="project" value="InterPro"/>
</dbReference>
<dbReference type="PANTHER" id="PTHR46481:SF10">
    <property type="entry name" value="ZINC FINGER BED DOMAIN-CONTAINING PROTEIN 39"/>
    <property type="match status" value="1"/>
</dbReference>
<dbReference type="InterPro" id="IPR052035">
    <property type="entry name" value="ZnF_BED_domain_contain"/>
</dbReference>
<dbReference type="Gene3D" id="1.10.10.1070">
    <property type="entry name" value="Zinc finger, BED domain-containing"/>
    <property type="match status" value="1"/>
</dbReference>
<dbReference type="Pfam" id="PF05699">
    <property type="entry name" value="Dimer_Tnp_hAT"/>
    <property type="match status" value="1"/>
</dbReference>
<name>A0A6J2YMI1_SITOR</name>
<dbReference type="GO" id="GO:0003677">
    <property type="term" value="F:DNA binding"/>
    <property type="evidence" value="ECO:0007669"/>
    <property type="project" value="UniProtKB-KW"/>
</dbReference>
<reference evidence="13" key="1">
    <citation type="submission" date="2025-08" db="UniProtKB">
        <authorList>
            <consortium name="RefSeq"/>
        </authorList>
    </citation>
    <scope>IDENTIFICATION</scope>
    <source>
        <tissue evidence="13">Gonads</tissue>
    </source>
</reference>
<keyword evidence="5" id="KW-0805">Transcription regulation</keyword>
<evidence type="ECO:0000313" key="13">
    <source>
        <dbReference type="RefSeq" id="XP_030764035.1"/>
    </source>
</evidence>
<keyword evidence="3 9" id="KW-0863">Zinc-finger</keyword>
<dbReference type="InterPro" id="IPR008906">
    <property type="entry name" value="HATC_C_dom"/>
</dbReference>
<feature type="compositionally biased region" description="Polar residues" evidence="10">
    <location>
        <begin position="20"/>
        <end position="48"/>
    </location>
</feature>
<keyword evidence="7" id="KW-0804">Transcription</keyword>
<evidence type="ECO:0000256" key="3">
    <source>
        <dbReference type="ARBA" id="ARBA00022771"/>
    </source>
</evidence>
<dbReference type="GO" id="GO:0005634">
    <property type="term" value="C:nucleus"/>
    <property type="evidence" value="ECO:0007669"/>
    <property type="project" value="UniProtKB-SubCell"/>
</dbReference>
<dbReference type="InterPro" id="IPR012337">
    <property type="entry name" value="RNaseH-like_sf"/>
</dbReference>
<dbReference type="Proteomes" id="UP000504635">
    <property type="component" value="Unplaced"/>
</dbReference>
<proteinExistence type="predicted"/>
<dbReference type="GO" id="GO:0009791">
    <property type="term" value="P:post-embryonic development"/>
    <property type="evidence" value="ECO:0007669"/>
    <property type="project" value="UniProtKB-ARBA"/>
</dbReference>
<dbReference type="PANTHER" id="PTHR46481">
    <property type="entry name" value="ZINC FINGER BED DOMAIN-CONTAINING PROTEIN 4"/>
    <property type="match status" value="1"/>
</dbReference>
<keyword evidence="12" id="KW-1185">Reference proteome</keyword>
<dbReference type="PROSITE" id="PS50808">
    <property type="entry name" value="ZF_BED"/>
    <property type="match status" value="1"/>
</dbReference>
<evidence type="ECO:0000256" key="8">
    <source>
        <dbReference type="ARBA" id="ARBA00023242"/>
    </source>
</evidence>
<dbReference type="OrthoDB" id="3062869at2759"/>
<dbReference type="RefSeq" id="XP_030764035.1">
    <property type="nucleotide sequence ID" value="XM_030908175.1"/>
</dbReference>
<dbReference type="GeneID" id="115888430"/>
<accession>A0A6J2YMI1</accession>
<keyword evidence="6" id="KW-0238">DNA-binding</keyword>
<evidence type="ECO:0000256" key="4">
    <source>
        <dbReference type="ARBA" id="ARBA00022833"/>
    </source>
</evidence>
<dbReference type="SMART" id="SM00614">
    <property type="entry name" value="ZnF_BED"/>
    <property type="match status" value="1"/>
</dbReference>
<dbReference type="AlphaFoldDB" id="A0A6J2YMI1"/>
<keyword evidence="2" id="KW-0479">Metal-binding</keyword>
<evidence type="ECO:0000259" key="11">
    <source>
        <dbReference type="PROSITE" id="PS50808"/>
    </source>
</evidence>
<evidence type="ECO:0000256" key="7">
    <source>
        <dbReference type="ARBA" id="ARBA00023163"/>
    </source>
</evidence>
<dbReference type="Pfam" id="PF04937">
    <property type="entry name" value="DUF659"/>
    <property type="match status" value="1"/>
</dbReference>
<comment type="subcellular location">
    <subcellularLocation>
        <location evidence="1">Nucleus</location>
    </subcellularLocation>
</comment>
<dbReference type="KEGG" id="soy:115888430"/>
<evidence type="ECO:0000256" key="6">
    <source>
        <dbReference type="ARBA" id="ARBA00023125"/>
    </source>
</evidence>
<dbReference type="InParanoid" id="A0A6J2YMI1"/>
<evidence type="ECO:0000256" key="10">
    <source>
        <dbReference type="SAM" id="MobiDB-lite"/>
    </source>
</evidence>
<dbReference type="GO" id="GO:0008270">
    <property type="term" value="F:zinc ion binding"/>
    <property type="evidence" value="ECO:0007669"/>
    <property type="project" value="UniProtKB-KW"/>
</dbReference>
<evidence type="ECO:0000313" key="12">
    <source>
        <dbReference type="Proteomes" id="UP000504635"/>
    </source>
</evidence>
<dbReference type="InterPro" id="IPR007021">
    <property type="entry name" value="DUF659"/>
</dbReference>
<gene>
    <name evidence="13" type="primary">LOC115888430</name>
</gene>
<keyword evidence="8" id="KW-0539">Nucleus</keyword>
<evidence type="ECO:0000256" key="1">
    <source>
        <dbReference type="ARBA" id="ARBA00004123"/>
    </source>
</evidence>
<evidence type="ECO:0000256" key="5">
    <source>
        <dbReference type="ARBA" id="ARBA00023015"/>
    </source>
</evidence>
<feature type="domain" description="BED-type" evidence="11">
    <location>
        <begin position="61"/>
        <end position="105"/>
    </location>
</feature>
<dbReference type="SUPFAM" id="SSF53098">
    <property type="entry name" value="Ribonuclease H-like"/>
    <property type="match status" value="1"/>
</dbReference>
<keyword evidence="4" id="KW-0862">Zinc</keyword>
<sequence length="674" mass="75819">METFLNLKFGKSKENGNGSGDNNAKAGSSKEGFQNSQPDNIDQQTSAVPGSVGGSAKRKRAKVSSVWAHFKRSGDKKLAKCNKCGQEYKTSGNTSNLADHLRRHHLFLQNSESINNEVENTSASVSFSSETASSASSARSSTRSVSPFFRRALQYESNSQRKKQLDKSIIEMIALDFQPFTIVKDKGFRRLINLLDPRYVLPSPYTLSGKLLETTYQEVHQKLKNDLTEIKYVAITSDSWTSSVSESYLTVTCHYINSAFELKSIILSTKPLANGMNHTSENIAESLESIFREWNIENKIVCIVTDNAANMIKTCELLKIRHLPCYAHSLNLVVQENFNDLKTNIKRCKDIVTFIKSSNVAMEIFKKEQNIDDDITNKQYKLIQEVPTRWNSTFYMIERILKTNEAISRTLLKVRKAPQPLSVDELSILNDVVKVLKCFEEATKKISGGSYVTISLIIPLTFGIYNFLNAVITELDTEEGKLFCSGLIESVKKRIFPYESRNVTKIGTIIDPRFKKEGFRNPENASSAAVILEQEMQGALRQKSQSQNININEPSVSQNIQTSPSLFAFLESRISGKIKSVTSDVIITRRQYLERANSAEDADPLLFWKISGNELTPMDECARKFLCIPATSVESERSFSSAGQVITDRRSKLKSTNVDKLIFLHKNLNITDNK</sequence>
<evidence type="ECO:0000256" key="2">
    <source>
        <dbReference type="ARBA" id="ARBA00022723"/>
    </source>
</evidence>
<dbReference type="SUPFAM" id="SSF140996">
    <property type="entry name" value="Hermes dimerisation domain"/>
    <property type="match status" value="1"/>
</dbReference>
<evidence type="ECO:0000256" key="9">
    <source>
        <dbReference type="PROSITE-ProRule" id="PRU00027"/>
    </source>
</evidence>
<dbReference type="Pfam" id="PF02892">
    <property type="entry name" value="zf-BED"/>
    <property type="match status" value="1"/>
</dbReference>
<feature type="region of interest" description="Disordered" evidence="10">
    <location>
        <begin position="1"/>
        <end position="60"/>
    </location>
</feature>